<dbReference type="Proteomes" id="UP001604277">
    <property type="component" value="Unassembled WGS sequence"/>
</dbReference>
<sequence length="273" mass="30000">MQPLRFPKVFGMYLPYTCPLPEGLHSGICDNGLPCASSTPAATVSLVPEVVVDISTTVLSVPKIVVDTSSAFLLEEPLLPPENVRRPDKEKWVIKIVQGILGKPSEVGGTPFRKTEKTAPLTQGANQTSILPLHGWTERINIESRKDELVPAILEKLPVLFAIAVASVHKYWTSAFAKAADNVELLEMLKLAEMYTSRSHVLNCELYKVLAMKIDELHSTVVGVEDIDELRSKNKILCSKLAVFEDARAKAEYKISMAETIQSCLSKLGSKLS</sequence>
<gene>
    <name evidence="1" type="ORF">Fot_24171</name>
</gene>
<reference evidence="2" key="1">
    <citation type="submission" date="2024-07" db="EMBL/GenBank/DDBJ databases">
        <title>Two chromosome-level genome assemblies of Korean endemic species Abeliophyllum distichum and Forsythia ovata (Oleaceae).</title>
        <authorList>
            <person name="Jang H."/>
        </authorList>
    </citation>
    <scope>NUCLEOTIDE SEQUENCE [LARGE SCALE GENOMIC DNA]</scope>
</reference>
<accession>A0ABD1U6I4</accession>
<protein>
    <submittedName>
        <fullName evidence="1">Uncharacterized protein</fullName>
    </submittedName>
</protein>
<evidence type="ECO:0000313" key="2">
    <source>
        <dbReference type="Proteomes" id="UP001604277"/>
    </source>
</evidence>
<dbReference type="EMBL" id="JBFOLJ010000007">
    <property type="protein sequence ID" value="KAL2520248.1"/>
    <property type="molecule type" value="Genomic_DNA"/>
</dbReference>
<proteinExistence type="predicted"/>
<dbReference type="AlphaFoldDB" id="A0ABD1U6I4"/>
<name>A0ABD1U6I4_9LAMI</name>
<comment type="caution">
    <text evidence="1">The sequence shown here is derived from an EMBL/GenBank/DDBJ whole genome shotgun (WGS) entry which is preliminary data.</text>
</comment>
<organism evidence="1 2">
    <name type="scientific">Forsythia ovata</name>
    <dbReference type="NCBI Taxonomy" id="205694"/>
    <lineage>
        <taxon>Eukaryota</taxon>
        <taxon>Viridiplantae</taxon>
        <taxon>Streptophyta</taxon>
        <taxon>Embryophyta</taxon>
        <taxon>Tracheophyta</taxon>
        <taxon>Spermatophyta</taxon>
        <taxon>Magnoliopsida</taxon>
        <taxon>eudicotyledons</taxon>
        <taxon>Gunneridae</taxon>
        <taxon>Pentapetalae</taxon>
        <taxon>asterids</taxon>
        <taxon>lamiids</taxon>
        <taxon>Lamiales</taxon>
        <taxon>Oleaceae</taxon>
        <taxon>Forsythieae</taxon>
        <taxon>Forsythia</taxon>
    </lineage>
</organism>
<evidence type="ECO:0000313" key="1">
    <source>
        <dbReference type="EMBL" id="KAL2520248.1"/>
    </source>
</evidence>
<keyword evidence="2" id="KW-1185">Reference proteome</keyword>